<keyword evidence="1" id="KW-1133">Transmembrane helix</keyword>
<accession>A0A3M7S731</accession>
<keyword evidence="1" id="KW-0812">Transmembrane</keyword>
<feature type="transmembrane region" description="Helical" evidence="1">
    <location>
        <begin position="12"/>
        <end position="30"/>
    </location>
</feature>
<evidence type="ECO:0000313" key="3">
    <source>
        <dbReference type="Proteomes" id="UP000276133"/>
    </source>
</evidence>
<comment type="caution">
    <text evidence="2">The sequence shown here is derived from an EMBL/GenBank/DDBJ whole genome shotgun (WGS) entry which is preliminary data.</text>
</comment>
<keyword evidence="1" id="KW-0472">Membrane</keyword>
<feature type="transmembrane region" description="Helical" evidence="1">
    <location>
        <begin position="230"/>
        <end position="254"/>
    </location>
</feature>
<evidence type="ECO:0000256" key="1">
    <source>
        <dbReference type="SAM" id="Phobius"/>
    </source>
</evidence>
<evidence type="ECO:0008006" key="4">
    <source>
        <dbReference type="Google" id="ProtNLM"/>
    </source>
</evidence>
<evidence type="ECO:0000313" key="2">
    <source>
        <dbReference type="EMBL" id="RNA31380.1"/>
    </source>
</evidence>
<dbReference type="AlphaFoldDB" id="A0A3M7S731"/>
<organism evidence="2 3">
    <name type="scientific">Brachionus plicatilis</name>
    <name type="common">Marine rotifer</name>
    <name type="synonym">Brachionus muelleri</name>
    <dbReference type="NCBI Taxonomy" id="10195"/>
    <lineage>
        <taxon>Eukaryota</taxon>
        <taxon>Metazoa</taxon>
        <taxon>Spiralia</taxon>
        <taxon>Gnathifera</taxon>
        <taxon>Rotifera</taxon>
        <taxon>Eurotatoria</taxon>
        <taxon>Monogononta</taxon>
        <taxon>Pseudotrocha</taxon>
        <taxon>Ploima</taxon>
        <taxon>Brachionidae</taxon>
        <taxon>Brachionus</taxon>
    </lineage>
</organism>
<proteinExistence type="predicted"/>
<name>A0A3M7S731_BRAPC</name>
<dbReference type="EMBL" id="REGN01001950">
    <property type="protein sequence ID" value="RNA31380.1"/>
    <property type="molecule type" value="Genomic_DNA"/>
</dbReference>
<feature type="transmembrane region" description="Helical" evidence="1">
    <location>
        <begin position="427"/>
        <end position="450"/>
    </location>
</feature>
<keyword evidence="3" id="KW-1185">Reference proteome</keyword>
<feature type="transmembrane region" description="Helical" evidence="1">
    <location>
        <begin position="95"/>
        <end position="119"/>
    </location>
</feature>
<gene>
    <name evidence="2" type="ORF">BpHYR1_017751</name>
</gene>
<feature type="transmembrane region" description="Helical" evidence="1">
    <location>
        <begin position="167"/>
        <end position="191"/>
    </location>
</feature>
<dbReference type="Proteomes" id="UP000276133">
    <property type="component" value="Unassembled WGS sequence"/>
</dbReference>
<dbReference type="OrthoDB" id="10658800at2759"/>
<sequence length="568" mass="66484">MSNSQTIQTIANFINQNLPFVLFLLLPFLYNQINGYSVVISLSFSAIFILISTQSWLELRSRFKFQQYLYTRKNQYPKPKITIFNCLETTLGLNFAIIISVLVILNGIALHCMTIKWFFEDITKHLFHFLDENHQHSECTITNDSQIGNSSDTAHIHDHILFKSNKIVVFVEILISILYFIVLILSSRLIIKCESFFKNSFQSTFSGLERQKKYSTKLKAWKNSSITPKYFLIVIKITSTVLISLGFIFLLNLFTPYRNLCCSEFYESFLNHPDHGKHIIKQFAKYSGSMLTHIFNTLFNDNGINETREESSIENDQNESERIFSILVESDTSKAIFFSNKENYPLIRQQLEKQKTKIYNQKLKEENEMMEEKEMDDQSIDQIFAEYMGELKIKALSDKDLSFGDKQPSMKSAYTAIVVDLKNWLSYFYFLSILLGLAAVKLVVAILFFFKNTKEKKLKIKFTFQKNSNENWFINVFGFCFHLYIKDRVGAEAGVRSWDRRVVTFYLNSNHQFRQIFLEKFVLTKTCIVLNMLSRLPEKLSEFSKYQIKKNFTPELFKSPKKKSKSGL</sequence>
<reference evidence="2 3" key="1">
    <citation type="journal article" date="2018" name="Sci. Rep.">
        <title>Genomic signatures of local adaptation to the degree of environmental predictability in rotifers.</title>
        <authorList>
            <person name="Franch-Gras L."/>
            <person name="Hahn C."/>
            <person name="Garcia-Roger E.M."/>
            <person name="Carmona M.J."/>
            <person name="Serra M."/>
            <person name="Gomez A."/>
        </authorList>
    </citation>
    <scope>NUCLEOTIDE SEQUENCE [LARGE SCALE GENOMIC DNA]</scope>
    <source>
        <strain evidence="2">HYR1</strain>
    </source>
</reference>
<feature type="transmembrane region" description="Helical" evidence="1">
    <location>
        <begin position="36"/>
        <end position="57"/>
    </location>
</feature>
<protein>
    <recommendedName>
        <fullName evidence="4">Transmembrane protein</fullName>
    </recommendedName>
</protein>